<proteinExistence type="predicted"/>
<dbReference type="EMBL" id="KN880607">
    <property type="protein sequence ID" value="KIY65031.1"/>
    <property type="molecule type" value="Genomic_DNA"/>
</dbReference>
<gene>
    <name evidence="2" type="ORF">CYLTODRAFT_76539</name>
</gene>
<dbReference type="Proteomes" id="UP000054007">
    <property type="component" value="Unassembled WGS sequence"/>
</dbReference>
<reference evidence="2 3" key="1">
    <citation type="journal article" date="2015" name="Fungal Genet. Biol.">
        <title>Evolution of novel wood decay mechanisms in Agaricales revealed by the genome sequences of Fistulina hepatica and Cylindrobasidium torrendii.</title>
        <authorList>
            <person name="Floudas D."/>
            <person name="Held B.W."/>
            <person name="Riley R."/>
            <person name="Nagy L.G."/>
            <person name="Koehler G."/>
            <person name="Ransdell A.S."/>
            <person name="Younus H."/>
            <person name="Chow J."/>
            <person name="Chiniquy J."/>
            <person name="Lipzen A."/>
            <person name="Tritt A."/>
            <person name="Sun H."/>
            <person name="Haridas S."/>
            <person name="LaButti K."/>
            <person name="Ohm R.A."/>
            <person name="Kues U."/>
            <person name="Blanchette R.A."/>
            <person name="Grigoriev I.V."/>
            <person name="Minto R.E."/>
            <person name="Hibbett D.S."/>
        </authorList>
    </citation>
    <scope>NUCLEOTIDE SEQUENCE [LARGE SCALE GENOMIC DNA]</scope>
    <source>
        <strain evidence="2 3">FP15055 ss-10</strain>
    </source>
</reference>
<evidence type="ECO:0000256" key="1">
    <source>
        <dbReference type="SAM" id="MobiDB-lite"/>
    </source>
</evidence>
<dbReference type="AlphaFoldDB" id="A0A0D7B676"/>
<protein>
    <submittedName>
        <fullName evidence="2">Uncharacterized protein</fullName>
    </submittedName>
</protein>
<sequence>MASPSTSTQPKPNQPSTVRSCPPSRSTSPRRTAGPLSRAPSTSRSGMSIPIPTPIPPSLRASPLLHSPHSIFKRTTSFSQTPSDEDERWLQDTVPQSAETAENEKSAEHSSRGAPPRTPLRTPSQRSERRARTPAPNVPNVSDAPQPQAGYFDCSFSVAPPSRMMC</sequence>
<organism evidence="2 3">
    <name type="scientific">Cylindrobasidium torrendii FP15055 ss-10</name>
    <dbReference type="NCBI Taxonomy" id="1314674"/>
    <lineage>
        <taxon>Eukaryota</taxon>
        <taxon>Fungi</taxon>
        <taxon>Dikarya</taxon>
        <taxon>Basidiomycota</taxon>
        <taxon>Agaricomycotina</taxon>
        <taxon>Agaricomycetes</taxon>
        <taxon>Agaricomycetidae</taxon>
        <taxon>Agaricales</taxon>
        <taxon>Marasmiineae</taxon>
        <taxon>Physalacriaceae</taxon>
        <taxon>Cylindrobasidium</taxon>
    </lineage>
</organism>
<feature type="region of interest" description="Disordered" evidence="1">
    <location>
        <begin position="1"/>
        <end position="152"/>
    </location>
</feature>
<keyword evidence="3" id="KW-1185">Reference proteome</keyword>
<name>A0A0D7B676_9AGAR</name>
<feature type="compositionally biased region" description="Polar residues" evidence="1">
    <location>
        <begin position="73"/>
        <end position="82"/>
    </location>
</feature>
<evidence type="ECO:0000313" key="2">
    <source>
        <dbReference type="EMBL" id="KIY65031.1"/>
    </source>
</evidence>
<dbReference type="OrthoDB" id="2675274at2759"/>
<evidence type="ECO:0000313" key="3">
    <source>
        <dbReference type="Proteomes" id="UP000054007"/>
    </source>
</evidence>
<feature type="compositionally biased region" description="Polar residues" evidence="1">
    <location>
        <begin position="1"/>
        <end position="11"/>
    </location>
</feature>
<feature type="compositionally biased region" description="Basic and acidic residues" evidence="1">
    <location>
        <begin position="102"/>
        <end position="111"/>
    </location>
</feature>
<accession>A0A0D7B676</accession>
<feature type="compositionally biased region" description="Low complexity" evidence="1">
    <location>
        <begin position="15"/>
        <end position="32"/>
    </location>
</feature>